<sequence length="190" mass="22186">MKDFNFFSPYIDANRTSRKNILVGTLIFALLIITASFFSIWTSIKMKNLEKEKLFYEEYLNSKDVIKKVKEINEKKRKIEVMKKYYNLVTDINLKMENADKINTTLMREVESCLPQDVFFKSITVNGLSVQIKGVSKSRTSVAELEHELKDLEIFDSVHVFNINKKSSEENEEFKDFTFTVKCTMKGGEM</sequence>
<accession>A0A1M5T7C0</accession>
<dbReference type="STRING" id="1123350.SAMN02744040_02045"/>
<dbReference type="InterPro" id="IPR007813">
    <property type="entry name" value="PilN"/>
</dbReference>
<keyword evidence="1" id="KW-0472">Membrane</keyword>
<dbReference type="RefSeq" id="WP_072726097.1">
    <property type="nucleotide sequence ID" value="NZ_FQXH01000028.1"/>
</dbReference>
<dbReference type="Proteomes" id="UP000242520">
    <property type="component" value="Unassembled WGS sequence"/>
</dbReference>
<keyword evidence="3" id="KW-1185">Reference proteome</keyword>
<keyword evidence="1" id="KW-1133">Transmembrane helix</keyword>
<reference evidence="3" key="1">
    <citation type="submission" date="2016-11" db="EMBL/GenBank/DDBJ databases">
        <authorList>
            <person name="Varghese N."/>
            <person name="Submissions S."/>
        </authorList>
    </citation>
    <scope>NUCLEOTIDE SEQUENCE [LARGE SCALE GENOMIC DNA]</scope>
    <source>
        <strain evidence="3">DSM 15285</strain>
    </source>
</reference>
<dbReference type="Pfam" id="PF05137">
    <property type="entry name" value="PilN"/>
    <property type="match status" value="1"/>
</dbReference>
<proteinExistence type="predicted"/>
<protein>
    <submittedName>
        <fullName evidence="2">Type IV pilus assembly protein PilN</fullName>
    </submittedName>
</protein>
<feature type="transmembrane region" description="Helical" evidence="1">
    <location>
        <begin position="21"/>
        <end position="41"/>
    </location>
</feature>
<evidence type="ECO:0000256" key="1">
    <source>
        <dbReference type="SAM" id="Phobius"/>
    </source>
</evidence>
<dbReference type="InterPro" id="IPR052534">
    <property type="entry name" value="Extracell_DNA_Util/SecSys_Comp"/>
</dbReference>
<name>A0A1M5T7C0_9FIRM</name>
<dbReference type="PANTHER" id="PTHR40278">
    <property type="entry name" value="DNA UTILIZATION PROTEIN HOFN"/>
    <property type="match status" value="1"/>
</dbReference>
<gene>
    <name evidence="2" type="ORF">SAMN02744040_02045</name>
</gene>
<organism evidence="2 3">
    <name type="scientific">Tepidibacter thalassicus DSM 15285</name>
    <dbReference type="NCBI Taxonomy" id="1123350"/>
    <lineage>
        <taxon>Bacteria</taxon>
        <taxon>Bacillati</taxon>
        <taxon>Bacillota</taxon>
        <taxon>Clostridia</taxon>
        <taxon>Peptostreptococcales</taxon>
        <taxon>Peptostreptococcaceae</taxon>
        <taxon>Tepidibacter</taxon>
    </lineage>
</organism>
<dbReference type="PANTHER" id="PTHR40278:SF1">
    <property type="entry name" value="DNA UTILIZATION PROTEIN HOFN"/>
    <property type="match status" value="1"/>
</dbReference>
<dbReference type="OrthoDB" id="1707667at2"/>
<evidence type="ECO:0000313" key="3">
    <source>
        <dbReference type="Proteomes" id="UP000242520"/>
    </source>
</evidence>
<dbReference type="AlphaFoldDB" id="A0A1M5T7C0"/>
<keyword evidence="1" id="KW-0812">Transmembrane</keyword>
<evidence type="ECO:0000313" key="2">
    <source>
        <dbReference type="EMBL" id="SHH46283.1"/>
    </source>
</evidence>
<dbReference type="EMBL" id="FQXH01000028">
    <property type="protein sequence ID" value="SHH46283.1"/>
    <property type="molecule type" value="Genomic_DNA"/>
</dbReference>